<evidence type="ECO:0000313" key="2">
    <source>
        <dbReference type="Proteomes" id="UP001327027"/>
    </source>
</evidence>
<dbReference type="Proteomes" id="UP001327027">
    <property type="component" value="Unassembled WGS sequence"/>
</dbReference>
<dbReference type="RefSeq" id="WP_324179516.1">
    <property type="nucleotide sequence ID" value="NZ_BAABAW010000007.1"/>
</dbReference>
<evidence type="ECO:0008006" key="3">
    <source>
        <dbReference type="Google" id="ProtNLM"/>
    </source>
</evidence>
<dbReference type="SUPFAM" id="SSF52200">
    <property type="entry name" value="Toll/Interleukin receptor TIR domain"/>
    <property type="match status" value="1"/>
</dbReference>
<comment type="caution">
    <text evidence="1">The sequence shown here is derived from an EMBL/GenBank/DDBJ whole genome shotgun (WGS) entry which is preliminary data.</text>
</comment>
<dbReference type="EMBL" id="JAYKLX010000003">
    <property type="protein sequence ID" value="MEB3345491.1"/>
    <property type="molecule type" value="Genomic_DNA"/>
</dbReference>
<gene>
    <name evidence="1" type="ORF">U6A24_08480</name>
</gene>
<accession>A0ABU5ZTU0</accession>
<sequence length="182" mass="21271">MSILPQYGLIQYRNATRIYTKTVNESLQLFKQEPRDLMVSVFIFHKHDELEELDSAINFLNSFGELVYADWIDEDMYENTTEATKRIHITIKEKIKENQKFIFLATESALNSKMGKWVLGQLHGQKNLDHIAIFPIRGDYSDYSGEEYLGKYPYIHEIESEVYGVEFPDQSTIELGTWLSSK</sequence>
<proteinExistence type="predicted"/>
<evidence type="ECO:0000313" key="1">
    <source>
        <dbReference type="EMBL" id="MEB3345491.1"/>
    </source>
</evidence>
<reference evidence="1 2" key="1">
    <citation type="journal article" date="2013" name="Int. J. Syst. Evol. Microbiol.">
        <title>Aquimarina gracilis sp. nov., isolated from the gut microflora of a mussel, Mytilus coruscus, and emended description of Aquimarina spongiae.</title>
        <authorList>
            <person name="Park S.C."/>
            <person name="Choe H.N."/>
            <person name="Baik K.S."/>
            <person name="Seong C.N."/>
        </authorList>
    </citation>
    <scope>NUCLEOTIDE SEQUENCE [LARGE SCALE GENOMIC DNA]</scope>
    <source>
        <strain evidence="1 2">PSC32</strain>
    </source>
</reference>
<name>A0ABU5ZTU0_9FLAO</name>
<keyword evidence="2" id="KW-1185">Reference proteome</keyword>
<organism evidence="1 2">
    <name type="scientific">Aquimarina gracilis</name>
    <dbReference type="NCBI Taxonomy" id="874422"/>
    <lineage>
        <taxon>Bacteria</taxon>
        <taxon>Pseudomonadati</taxon>
        <taxon>Bacteroidota</taxon>
        <taxon>Flavobacteriia</taxon>
        <taxon>Flavobacteriales</taxon>
        <taxon>Flavobacteriaceae</taxon>
        <taxon>Aquimarina</taxon>
    </lineage>
</organism>
<protein>
    <recommendedName>
        <fullName evidence="3">TIR domain-containing protein</fullName>
    </recommendedName>
</protein>
<dbReference type="Gene3D" id="3.40.50.10140">
    <property type="entry name" value="Toll/interleukin-1 receptor homology (TIR) domain"/>
    <property type="match status" value="1"/>
</dbReference>
<dbReference type="InterPro" id="IPR035897">
    <property type="entry name" value="Toll_tir_struct_dom_sf"/>
</dbReference>